<dbReference type="EMBL" id="CP018145">
    <property type="protein sequence ID" value="ASJ52296.1"/>
    <property type="molecule type" value="Genomic_DNA"/>
</dbReference>
<gene>
    <name evidence="2" type="ORF">BP422_01335</name>
</gene>
<evidence type="ECO:0000313" key="3">
    <source>
        <dbReference type="Proteomes" id="UP000197781"/>
    </source>
</evidence>
<dbReference type="InterPro" id="IPR019649">
    <property type="entry name" value="DUF2512"/>
</dbReference>
<feature type="transmembrane region" description="Helical" evidence="1">
    <location>
        <begin position="29"/>
        <end position="49"/>
    </location>
</feature>
<feature type="transmembrane region" description="Helical" evidence="1">
    <location>
        <begin position="86"/>
        <end position="104"/>
    </location>
</feature>
<organism evidence="2 3">
    <name type="scientific">Brevibacillus formosus</name>
    <dbReference type="NCBI Taxonomy" id="54913"/>
    <lineage>
        <taxon>Bacteria</taxon>
        <taxon>Bacillati</taxon>
        <taxon>Bacillota</taxon>
        <taxon>Bacilli</taxon>
        <taxon>Bacillales</taxon>
        <taxon>Paenibacillaceae</taxon>
        <taxon>Brevibacillus</taxon>
    </lineage>
</organism>
<dbReference type="AlphaFoldDB" id="A0A220MBC3"/>
<dbReference type="PROSITE" id="PS51257">
    <property type="entry name" value="PROKAR_LIPOPROTEIN"/>
    <property type="match status" value="1"/>
</dbReference>
<sequence length="118" mass="13083">MTRFLIKTAVNGIIVVACLWWFANASWTSAILTALGLTVIAYLIGDQLILRATNNVTATIADAVIAAIYLWAVARWLNWPLSFGELIITVALLGVAELVYHRFLGIYDHNRIQKEPGK</sequence>
<evidence type="ECO:0000313" key="2">
    <source>
        <dbReference type="EMBL" id="ASJ52296.1"/>
    </source>
</evidence>
<dbReference type="Proteomes" id="UP000197781">
    <property type="component" value="Chromosome"/>
</dbReference>
<dbReference type="KEGG" id="bfm:BP422_01335"/>
<dbReference type="Pfam" id="PF10710">
    <property type="entry name" value="DUF2512"/>
    <property type="match status" value="1"/>
</dbReference>
<proteinExistence type="predicted"/>
<accession>A0A220MBC3</accession>
<protein>
    <recommendedName>
        <fullName evidence="4">DUF2512 domain-containing protein</fullName>
    </recommendedName>
</protein>
<feature type="transmembrane region" description="Helical" evidence="1">
    <location>
        <begin position="56"/>
        <end position="74"/>
    </location>
</feature>
<keyword evidence="1" id="KW-0812">Transmembrane</keyword>
<reference evidence="2 3" key="1">
    <citation type="submission" date="2016-11" db="EMBL/GenBank/DDBJ databases">
        <authorList>
            <person name="Jaros S."/>
            <person name="Januszkiewicz K."/>
            <person name="Wedrychowicz H."/>
        </authorList>
    </citation>
    <scope>NUCLEOTIDE SEQUENCE [LARGE SCALE GENOMIC DNA]</scope>
    <source>
        <strain evidence="2 3">NF2</strain>
    </source>
</reference>
<keyword evidence="1" id="KW-1133">Transmembrane helix</keyword>
<dbReference type="RefSeq" id="WP_088906216.1">
    <property type="nucleotide sequence ID" value="NZ_CP018145.1"/>
</dbReference>
<evidence type="ECO:0008006" key="4">
    <source>
        <dbReference type="Google" id="ProtNLM"/>
    </source>
</evidence>
<feature type="transmembrane region" description="Helical" evidence="1">
    <location>
        <begin position="5"/>
        <end position="23"/>
    </location>
</feature>
<evidence type="ECO:0000256" key="1">
    <source>
        <dbReference type="SAM" id="Phobius"/>
    </source>
</evidence>
<name>A0A220MBC3_9BACL</name>
<keyword evidence="1" id="KW-0472">Membrane</keyword>